<organism evidence="1 4">
    <name type="scientific">Pseudoduganella umbonata</name>
    <dbReference type="NCBI Taxonomy" id="864828"/>
    <lineage>
        <taxon>Bacteria</taxon>
        <taxon>Pseudomonadati</taxon>
        <taxon>Pseudomonadota</taxon>
        <taxon>Betaproteobacteria</taxon>
        <taxon>Burkholderiales</taxon>
        <taxon>Oxalobacteraceae</taxon>
        <taxon>Telluria group</taxon>
        <taxon>Pseudoduganella</taxon>
    </lineage>
</organism>
<keyword evidence="3" id="KW-1185">Reference proteome</keyword>
<reference evidence="2 3" key="1">
    <citation type="submission" date="2019-05" db="EMBL/GenBank/DDBJ databases">
        <title>Draft Genome Sequences of Six Type Strains of the Genus Massilia.</title>
        <authorList>
            <person name="Miess H."/>
            <person name="Frediansyhah A."/>
            <person name="Gross H."/>
        </authorList>
    </citation>
    <scope>NUCLEOTIDE SEQUENCE [LARGE SCALE GENOMIC DNA]</scope>
    <source>
        <strain evidence="2 3">DSMZ 26121</strain>
    </source>
</reference>
<evidence type="ECO:0000313" key="3">
    <source>
        <dbReference type="Proteomes" id="UP000298763"/>
    </source>
</evidence>
<evidence type="ECO:0000313" key="4">
    <source>
        <dbReference type="Proteomes" id="UP000584325"/>
    </source>
</evidence>
<accession>A0A4V1EEE9</accession>
<dbReference type="Proteomes" id="UP000298763">
    <property type="component" value="Chromosome"/>
</dbReference>
<evidence type="ECO:0000313" key="1">
    <source>
        <dbReference type="EMBL" id="MBB3221852.1"/>
    </source>
</evidence>
<reference evidence="1 4" key="2">
    <citation type="submission" date="2020-08" db="EMBL/GenBank/DDBJ databases">
        <title>Genomic Encyclopedia of Type Strains, Phase III (KMG-III): the genomes of soil and plant-associated and newly described type strains.</title>
        <authorList>
            <person name="Whitman W."/>
        </authorList>
    </citation>
    <scope>NUCLEOTIDE SEQUENCE [LARGE SCALE GENOMIC DNA]</scope>
    <source>
        <strain evidence="1 4">CECT 7753</strain>
    </source>
</reference>
<dbReference type="EMBL" id="JACHXS010000004">
    <property type="protein sequence ID" value="MBB3221852.1"/>
    <property type="molecule type" value="Genomic_DNA"/>
</dbReference>
<evidence type="ECO:0000313" key="2">
    <source>
        <dbReference type="EMBL" id="QCP14341.1"/>
    </source>
</evidence>
<dbReference type="Proteomes" id="UP000584325">
    <property type="component" value="Unassembled WGS sequence"/>
</dbReference>
<sequence length="261" mass="29366">MRENAYVREIWLEGYEYVKEISGDLGLAVRKLVRDQIFRLDTLAIASSRLLDVIADIKSVLANSERFTDNAVEEARDLLPQFEESHRLLLKEVGSVEDDVGYEPPKQSIPLYMRPVEVSPPPVEPPVGLQPRVIIYTGPSRTGERREVFAGPLPPDLKNKIKSLEILGDFQVNTWWISFRLYTNGPIDFQTFISPCVVNVLSEFGSPRTYRAFNIMTGNEEDIRLSDWFGGTSEVVIVKNSDSSKLPPTFNGLGSMGMPLS</sequence>
<dbReference type="EMBL" id="CP040017">
    <property type="protein sequence ID" value="QCP14341.1"/>
    <property type="molecule type" value="Genomic_DNA"/>
</dbReference>
<dbReference type="AlphaFoldDB" id="A0A4V1EEE9"/>
<name>A0A4V1EEE9_9BURK</name>
<dbReference type="RefSeq" id="WP_137317111.1">
    <property type="nucleotide sequence ID" value="NZ_CP040017.1"/>
</dbReference>
<protein>
    <submittedName>
        <fullName evidence="1">Uncharacterized protein</fullName>
    </submittedName>
</protein>
<proteinExistence type="predicted"/>
<gene>
    <name evidence="2" type="ORF">FCL38_30935</name>
    <name evidence="1" type="ORF">FHS02_002662</name>
</gene>